<dbReference type="EMBL" id="RCML01000331">
    <property type="protein sequence ID" value="KAG2980547.1"/>
    <property type="molecule type" value="Genomic_DNA"/>
</dbReference>
<dbReference type="Proteomes" id="UP000774804">
    <property type="component" value="Unassembled WGS sequence"/>
</dbReference>
<comment type="caution">
    <text evidence="9">The sequence shown here is derived from an EMBL/GenBank/DDBJ whole genome shotgun (WGS) entry which is preliminary data.</text>
</comment>
<dbReference type="PANTHER" id="PTHR22925:SF3">
    <property type="entry name" value="GLYCOSYL HYDROLASE FAMILY PROTEIN 43"/>
    <property type="match status" value="1"/>
</dbReference>
<name>A0A329S493_9STRA</name>
<protein>
    <recommendedName>
        <fullName evidence="4">EF-hand domain-containing protein</fullName>
    </recommendedName>
</protein>
<evidence type="ECO:0000256" key="2">
    <source>
        <dbReference type="SAM" id="MobiDB-lite"/>
    </source>
</evidence>
<reference evidence="5" key="2">
    <citation type="submission" date="2018-10" db="EMBL/GenBank/DDBJ databases">
        <title>Effector identification in a new, highly contiguous assembly of the strawberry crown rot pathogen Phytophthora cactorum.</title>
        <authorList>
            <person name="Armitage A.D."/>
            <person name="Nellist C.F."/>
            <person name="Bates H."/>
            <person name="Vickerstaff R.J."/>
            <person name="Harrison R.J."/>
        </authorList>
    </citation>
    <scope>NUCLEOTIDE SEQUENCE</scope>
    <source>
        <strain evidence="5">15-7</strain>
        <strain evidence="6">4032</strain>
        <strain evidence="7">P415</strain>
        <strain evidence="8">P421</strain>
    </source>
</reference>
<dbReference type="Proteomes" id="UP000251314">
    <property type="component" value="Unassembled WGS sequence"/>
</dbReference>
<dbReference type="InterPro" id="IPR002048">
    <property type="entry name" value="EF_hand_dom"/>
</dbReference>
<dbReference type="InterPro" id="IPR018247">
    <property type="entry name" value="EF_Hand_1_Ca_BS"/>
</dbReference>
<dbReference type="Proteomes" id="UP000697107">
    <property type="component" value="Unassembled WGS sequence"/>
</dbReference>
<feature type="region of interest" description="Disordered" evidence="2">
    <location>
        <begin position="1020"/>
        <end position="1039"/>
    </location>
</feature>
<dbReference type="InterPro" id="IPR023296">
    <property type="entry name" value="Glyco_hydro_beta-prop_sf"/>
</dbReference>
<dbReference type="InterPro" id="IPR011992">
    <property type="entry name" value="EF-hand-dom_pair"/>
</dbReference>
<dbReference type="Proteomes" id="UP000760860">
    <property type="component" value="Unassembled WGS sequence"/>
</dbReference>
<evidence type="ECO:0000313" key="5">
    <source>
        <dbReference type="EMBL" id="KAG2857618.1"/>
    </source>
</evidence>
<evidence type="ECO:0000313" key="6">
    <source>
        <dbReference type="EMBL" id="KAG2918498.1"/>
    </source>
</evidence>
<evidence type="ECO:0000313" key="9">
    <source>
        <dbReference type="EMBL" id="RAW31737.1"/>
    </source>
</evidence>
<sequence>MASWEKKVVFKRAIAWVLVLLLFRIQRVYAASLADEWYFSTRCNEGSSSTACQNYERCKATHRCARGDEDYGIKAAELKSYTREFGGGEREQIALMNDFEDWKSGTHHWRFHQSVNSTGSNGDSVLEPRAWIGWDTFTYPVIGSLELASGYLVFDTDRAELRGDVQLDGVVTTTRLGGTSVAVFNFMTVYIGKGVRVRFQGNRAVAILSRSSFIVDTELRARPGTLGGFPGGGFIGSGTSFPGVNNNQNGPGSSSVRVYVKTLSTSGKHVPEVQEVETSAADGQTIQGHFILRYPSAKSAGLTTETIPYDATALDVRRRLETAFPDIGELTVERDDTLEQVPEISRLWRVTFLSAVGNVPQLEAQSFLSGLESKVVTRTIVNGNELSGSLRLSFLDGVTRPLAHDIAAEDLRKALLEDLPALIDARVTRTDANDQCLQGSTLADQTASSSITAFDPNVDQGLYRASEWQVPEDDLIEVSDSTKNYPTKRCRAGRGAAGGFVWKLQFWTREGNGVSMTPTSSSIMEVVPPAALTVDYSKLKGLDAVAEIVDSLCFSLAFGGAGASFAGPGGFGYAESPWVAPAYADELVTDLLGGNGGAGGGQEPLDVFPVVQPTQGGAGAGAMMVSAINDILIGPNAVISANGGNGSSGFTPGGGGSGGSVLLVSGSTLSNHGVLEAMGGHGGHELMVGGVGGGGGGSGGRIAIYAQTYSSWGQGSLQVSGGASSDTSRSGGRGSVYVKVLSELAMRVDSSMGAAGTAKSLLVHGSERYASGSSSYLSSEAHQVSRNGPRFVLTEPSQPTRISYFVRVGNLEHGTFDTNRGAIFGIHRSDAVEANDEIMISIALVDGRFTHEGNTFQWPRQTFQDKIQTDRWYKLDVTLDWLNHTYSIRLNDVLKVKRAKFQGESVAALSLNNFHAMSTWWDEIYVGKDYLLGFSCPWVRQVTDAATGENDGAVLTSKRSWRKLWAETSQKPSATTYHPMVHHGSHVSRQEVYKHDNGGLMPFDGASHRAFFNDVRELESENRDQRSYEEQQAEKLAGNEDEEVISYAELLTIEGLPLDRTIVEPLETGIDWEASVGAASDNEATPEPDVPPHPSVYWYSEVFDVSTGRGGIGACSSVDYNEWRNEGLMLQFWNLTDPFGDHLEDSGGLLADRPKVVFNRNTKRFVMWMHVDSASASTANTMGLTGVASSEYPNGPFTFLYSLYSDAAPLEAPGGQSINETHDQTVAIISTPNKQDAAYLVRTYYKTIEYWLPRPVMDPLWQSVQNPSPTKTGETVTDFGLSYHRAFHHMGYDDPTDIYLQRWRMEDTPWEVLCCSLTNSSDCVSVTSVPQRPEDICPAGMKKKAVLGQAQTQSANSTTSAVVETRYKDPNDDINSAFIPSSVPAYTSWGFQVQNTKTWRGNYFDALSTNITLFIFKRFAGERRRHEIEQDPMIEFTYPNEEELTHGTILANDTEILDELLGTLGVPVSLAFKSKYSSFDLAEIDRDSDGKITSYEIAQLEKQKALKKLTAELVDALIADFNVMKWGQVDSLDANSDGLITFKEFENWLGVDPNLLFDRFDLDKNGYLDENELARALWYRQMPRLDAAILVLDPSFDGRVYYERFRSLLLQAPDYIFKVYDFDSSDTLSEFEISLMVKDLGAALANPAVLEALKNSTTNSTTKADYAAWFSATTSLVDDARNKLKVDNAVHATGPDRLTGPLHVVERRRAKYVAISALTDDYLSTRGLLREVEGDFEGREALLNFFAFSEDLFGLTDSADGAVLGDEIKPFREFLSSSMLSDRASYWNGRHWEGRPSAPPLFTYGSQCFQVAGLAESKADVEASGCLPCRSTSPYASDVVEQYQTFAQDTAQCEPQKELDAYIKEFDQQVSIQLQYQQQAQFGLQGLQPHMSPCYNQSQYFPCDVQKVLDGNVADTRRNWTVRETAQNLAWEKHPNNVGSSAKIRVDDYQLESTGPSYIERFPLRQREPLNAAAALDSVTTYEPDELADVMGGGR</sequence>
<dbReference type="EMBL" id="RCMI01000308">
    <property type="protein sequence ID" value="KAG2918498.1"/>
    <property type="molecule type" value="Genomic_DNA"/>
</dbReference>
<keyword evidence="10" id="KW-1185">Reference proteome</keyword>
<accession>A0A329S493</accession>
<dbReference type="SUPFAM" id="SSF47473">
    <property type="entry name" value="EF-hand"/>
    <property type="match status" value="1"/>
</dbReference>
<feature type="chain" id="PRO_5039985704" description="EF-hand domain-containing protein" evidence="3">
    <location>
        <begin position="31"/>
        <end position="1995"/>
    </location>
</feature>
<feature type="signal peptide" evidence="3">
    <location>
        <begin position="1"/>
        <end position="30"/>
    </location>
</feature>
<dbReference type="PROSITE" id="PS00018">
    <property type="entry name" value="EF_HAND_1"/>
    <property type="match status" value="4"/>
</dbReference>
<evidence type="ECO:0000313" key="10">
    <source>
        <dbReference type="Proteomes" id="UP000251314"/>
    </source>
</evidence>
<reference evidence="9 10" key="1">
    <citation type="submission" date="2018-01" db="EMBL/GenBank/DDBJ databases">
        <title>Draft genome of the strawberry crown rot pathogen Phytophthora cactorum.</title>
        <authorList>
            <person name="Armitage A.D."/>
            <person name="Lysoe E."/>
            <person name="Nellist C.F."/>
            <person name="Harrison R.J."/>
            <person name="Brurberg M.B."/>
        </authorList>
    </citation>
    <scope>NUCLEOTIDE SEQUENCE [LARGE SCALE GENOMIC DNA]</scope>
    <source>
        <strain evidence="9 10">10300</strain>
    </source>
</reference>
<dbReference type="EMBL" id="MJFZ01000309">
    <property type="protein sequence ID" value="RAW31737.1"/>
    <property type="molecule type" value="Genomic_DNA"/>
</dbReference>
<dbReference type="Proteomes" id="UP000735874">
    <property type="component" value="Unassembled WGS sequence"/>
</dbReference>
<dbReference type="PANTHER" id="PTHR22925">
    <property type="entry name" value="GLYCOSYL HYDROLASE 43 FAMILY MEMBER"/>
    <property type="match status" value="1"/>
</dbReference>
<evidence type="ECO:0000313" key="7">
    <source>
        <dbReference type="EMBL" id="KAG2980547.1"/>
    </source>
</evidence>
<organism evidence="9 10">
    <name type="scientific">Phytophthora cactorum</name>
    <dbReference type="NCBI Taxonomy" id="29920"/>
    <lineage>
        <taxon>Eukaryota</taxon>
        <taxon>Sar</taxon>
        <taxon>Stramenopiles</taxon>
        <taxon>Oomycota</taxon>
        <taxon>Peronosporomycetes</taxon>
        <taxon>Peronosporales</taxon>
        <taxon>Peronosporaceae</taxon>
        <taxon>Phytophthora</taxon>
    </lineage>
</organism>
<feature type="domain" description="EF-hand" evidence="4">
    <location>
        <begin position="1530"/>
        <end position="1555"/>
    </location>
</feature>
<keyword evidence="1" id="KW-0106">Calcium</keyword>
<dbReference type="Pfam" id="PF13202">
    <property type="entry name" value="EF-hand_5"/>
    <property type="match status" value="1"/>
</dbReference>
<dbReference type="EMBL" id="RCMG01000283">
    <property type="protein sequence ID" value="KAG2857618.1"/>
    <property type="molecule type" value="Genomic_DNA"/>
</dbReference>
<dbReference type="PROSITE" id="PS50222">
    <property type="entry name" value="EF_HAND_2"/>
    <property type="match status" value="1"/>
</dbReference>
<dbReference type="Gene3D" id="2.115.10.20">
    <property type="entry name" value="Glycosyl hydrolase domain, family 43"/>
    <property type="match status" value="1"/>
</dbReference>
<dbReference type="STRING" id="29920.A0A329S493"/>
<evidence type="ECO:0000259" key="4">
    <source>
        <dbReference type="PROSITE" id="PS50222"/>
    </source>
</evidence>
<dbReference type="EMBL" id="RCMV01000606">
    <property type="protein sequence ID" value="KAG3214826.1"/>
    <property type="molecule type" value="Genomic_DNA"/>
</dbReference>
<gene>
    <name evidence="9" type="ORF">PC110_g11920</name>
    <name evidence="5" type="ORF">PC113_g10544</name>
    <name evidence="6" type="ORF">PC115_g10436</name>
    <name evidence="7" type="ORF">PC118_g11114</name>
    <name evidence="8" type="ORF">PC129_g14277</name>
</gene>
<proteinExistence type="predicted"/>
<dbReference type="Gene3D" id="1.10.238.10">
    <property type="entry name" value="EF-hand"/>
    <property type="match status" value="2"/>
</dbReference>
<evidence type="ECO:0000313" key="8">
    <source>
        <dbReference type="EMBL" id="KAG3214826.1"/>
    </source>
</evidence>
<evidence type="ECO:0000256" key="1">
    <source>
        <dbReference type="ARBA" id="ARBA00022837"/>
    </source>
</evidence>
<dbReference type="GO" id="GO:0005509">
    <property type="term" value="F:calcium ion binding"/>
    <property type="evidence" value="ECO:0007669"/>
    <property type="project" value="InterPro"/>
</dbReference>
<dbReference type="OrthoDB" id="9970295at2759"/>
<dbReference type="VEuPathDB" id="FungiDB:PC110_g11920"/>
<evidence type="ECO:0000256" key="3">
    <source>
        <dbReference type="SAM" id="SignalP"/>
    </source>
</evidence>
<keyword evidence="3" id="KW-0732">Signal</keyword>
<feature type="compositionally biased region" description="Basic and acidic residues" evidence="2">
    <location>
        <begin position="1020"/>
        <end position="1033"/>
    </location>
</feature>